<dbReference type="Pfam" id="PF02600">
    <property type="entry name" value="DsbB"/>
    <property type="match status" value="1"/>
</dbReference>
<feature type="disulfide bond" description="Redox-active" evidence="14">
    <location>
        <begin position="105"/>
        <end position="131"/>
    </location>
</feature>
<feature type="transmembrane region" description="Helical" evidence="15">
    <location>
        <begin position="72"/>
        <end position="93"/>
    </location>
</feature>
<keyword evidence="4 14" id="KW-1003">Cell membrane</keyword>
<evidence type="ECO:0000256" key="7">
    <source>
        <dbReference type="ARBA" id="ARBA00022982"/>
    </source>
</evidence>
<comment type="similarity">
    <text evidence="2 14">Belongs to the DsbB family.</text>
</comment>
<evidence type="ECO:0000256" key="10">
    <source>
        <dbReference type="ARBA" id="ARBA00023136"/>
    </source>
</evidence>
<dbReference type="GO" id="GO:0005886">
    <property type="term" value="C:plasma membrane"/>
    <property type="evidence" value="ECO:0007669"/>
    <property type="project" value="UniProtKB-SubCell"/>
</dbReference>
<keyword evidence="6 14" id="KW-0812">Transmembrane</keyword>
<dbReference type="NCBIfam" id="NF002485">
    <property type="entry name" value="PRK01749.1"/>
    <property type="match status" value="1"/>
</dbReference>
<keyword evidence="7 14" id="KW-0249">Electron transport</keyword>
<evidence type="ECO:0000256" key="6">
    <source>
        <dbReference type="ARBA" id="ARBA00022692"/>
    </source>
</evidence>
<evidence type="ECO:0000256" key="13">
    <source>
        <dbReference type="ARBA" id="ARBA00023284"/>
    </source>
</evidence>
<keyword evidence="13 14" id="KW-0676">Redox-active center</keyword>
<feature type="topological domain" description="Cytoplasmic" evidence="14">
    <location>
        <begin position="1"/>
        <end position="14"/>
    </location>
</feature>
<comment type="function">
    <text evidence="14">Required for disulfide bond formation in some periplasmic proteins. Acts by oxidizing the DsbA protein.</text>
</comment>
<evidence type="ECO:0000256" key="12">
    <source>
        <dbReference type="ARBA" id="ARBA00023186"/>
    </source>
</evidence>
<feature type="disulfide bond" description="Redox-active" evidence="14">
    <location>
        <begin position="41"/>
        <end position="44"/>
    </location>
</feature>
<organism evidence="16 17">
    <name type="scientific">Rodentibacter mrazii</name>
    <dbReference type="NCBI Taxonomy" id="1908257"/>
    <lineage>
        <taxon>Bacteria</taxon>
        <taxon>Pseudomonadati</taxon>
        <taxon>Pseudomonadota</taxon>
        <taxon>Gammaproteobacteria</taxon>
        <taxon>Pasteurellales</taxon>
        <taxon>Pasteurellaceae</taxon>
        <taxon>Rodentibacter</taxon>
    </lineage>
</organism>
<dbReference type="STRING" id="1908257.BKK47_03140"/>
<keyword evidence="17" id="KW-1185">Reference proteome</keyword>
<evidence type="ECO:0000256" key="15">
    <source>
        <dbReference type="SAM" id="Phobius"/>
    </source>
</evidence>
<dbReference type="InterPro" id="IPR050183">
    <property type="entry name" value="DsbB"/>
</dbReference>
<evidence type="ECO:0000256" key="14">
    <source>
        <dbReference type="HAMAP-Rule" id="MF_00286"/>
    </source>
</evidence>
<proteinExistence type="inferred from homology"/>
<keyword evidence="3 14" id="KW-0813">Transport</keyword>
<evidence type="ECO:0000256" key="2">
    <source>
        <dbReference type="ARBA" id="ARBA00008823"/>
    </source>
</evidence>
<dbReference type="Gene3D" id="1.20.1550.10">
    <property type="entry name" value="DsbB-like"/>
    <property type="match status" value="1"/>
</dbReference>
<dbReference type="InterPro" id="IPR003752">
    <property type="entry name" value="DiS_bond_form_DsbB/BdbC"/>
</dbReference>
<keyword evidence="11 14" id="KW-1015">Disulfide bond</keyword>
<protein>
    <recommendedName>
        <fullName evidence="14">Disulfide bond formation protein B</fullName>
    </recommendedName>
    <alternativeName>
        <fullName evidence="14">Disulfide oxidoreductase</fullName>
    </alternativeName>
</protein>
<evidence type="ECO:0000256" key="8">
    <source>
        <dbReference type="ARBA" id="ARBA00022989"/>
    </source>
</evidence>
<dbReference type="HAMAP" id="MF_00286">
    <property type="entry name" value="DsbB"/>
    <property type="match status" value="1"/>
</dbReference>
<comment type="caution">
    <text evidence="16">The sequence shown here is derived from an EMBL/GenBank/DDBJ whole genome shotgun (WGS) entry which is preliminary data.</text>
</comment>
<evidence type="ECO:0000313" key="17">
    <source>
        <dbReference type="Proteomes" id="UP000189426"/>
    </source>
</evidence>
<feature type="topological domain" description="Periplasmic" evidence="14">
    <location>
        <begin position="91"/>
        <end position="145"/>
    </location>
</feature>
<dbReference type="PANTHER" id="PTHR36570">
    <property type="entry name" value="DISULFIDE BOND FORMATION PROTEIN B"/>
    <property type="match status" value="1"/>
</dbReference>
<dbReference type="RefSeq" id="WP_077493476.1">
    <property type="nucleotide sequence ID" value="NZ_MLHG01000018.1"/>
</dbReference>
<evidence type="ECO:0000256" key="4">
    <source>
        <dbReference type="ARBA" id="ARBA00022475"/>
    </source>
</evidence>
<feature type="topological domain" description="Periplasmic" evidence="14">
    <location>
        <begin position="32"/>
        <end position="49"/>
    </location>
</feature>
<dbReference type="InterPro" id="IPR023380">
    <property type="entry name" value="DsbB-like_sf"/>
</dbReference>
<dbReference type="PANTHER" id="PTHR36570:SF2">
    <property type="entry name" value="DISULFIDE BOND FORMATION PROTEIN B"/>
    <property type="match status" value="1"/>
</dbReference>
<dbReference type="SUPFAM" id="SSF158442">
    <property type="entry name" value="DsbB-like"/>
    <property type="match status" value="1"/>
</dbReference>
<feature type="transmembrane region" description="Helical" evidence="15">
    <location>
        <begin position="45"/>
        <end position="65"/>
    </location>
</feature>
<evidence type="ECO:0000256" key="9">
    <source>
        <dbReference type="ARBA" id="ARBA00023002"/>
    </source>
</evidence>
<feature type="transmembrane region" description="Helical" evidence="15">
    <location>
        <begin position="143"/>
        <end position="164"/>
    </location>
</feature>
<keyword evidence="9 14" id="KW-0560">Oxidoreductase</keyword>
<dbReference type="EMBL" id="MLHG01000018">
    <property type="protein sequence ID" value="OOF40739.1"/>
    <property type="molecule type" value="Genomic_DNA"/>
</dbReference>
<dbReference type="AlphaFoldDB" id="A0A1V3IHR2"/>
<dbReference type="GO" id="GO:0009055">
    <property type="term" value="F:electron transfer activity"/>
    <property type="evidence" value="ECO:0007669"/>
    <property type="project" value="UniProtKB-UniRule"/>
</dbReference>
<dbReference type="GO" id="GO:0015035">
    <property type="term" value="F:protein-disulfide reductase activity"/>
    <property type="evidence" value="ECO:0007669"/>
    <property type="project" value="UniProtKB-UniRule"/>
</dbReference>
<dbReference type="GO" id="GO:0006457">
    <property type="term" value="P:protein folding"/>
    <property type="evidence" value="ECO:0007669"/>
    <property type="project" value="InterPro"/>
</dbReference>
<feature type="topological domain" description="Cytoplasmic" evidence="14">
    <location>
        <begin position="165"/>
        <end position="177"/>
    </location>
</feature>
<dbReference type="InterPro" id="IPR022920">
    <property type="entry name" value="Disulphide_bond_form_DsbB"/>
</dbReference>
<sequence>MLAFFKQFSEKRSSWLLLVLSSLALELTALYFQYGMGLQPCVLCVYERLAMSGLFLAGIIGLLAPRSLILRLIALALGLFSAVKGLMISIRHLDLQMNPAPWKQCEFIPNFPETLPFHHWLPSIFNPSGSCDNSQWSLFGVTMVQWLVFIFAVYVLVLVVILIAQVKKSRKQRRLFC</sequence>
<keyword evidence="8 14" id="KW-1133">Transmembrane helix</keyword>
<gene>
    <name evidence="14" type="primary">dsbB</name>
    <name evidence="16" type="ORF">BKK47_03140</name>
</gene>
<name>A0A1V3IHR2_9PAST</name>
<keyword evidence="10 14" id="KW-0472">Membrane</keyword>
<evidence type="ECO:0000256" key="3">
    <source>
        <dbReference type="ARBA" id="ARBA00022448"/>
    </source>
</evidence>
<keyword evidence="5" id="KW-0997">Cell inner membrane</keyword>
<keyword evidence="12 14" id="KW-0143">Chaperone</keyword>
<evidence type="ECO:0000256" key="5">
    <source>
        <dbReference type="ARBA" id="ARBA00022519"/>
    </source>
</evidence>
<comment type="subcellular location">
    <subcellularLocation>
        <location evidence="1">Cell inner membrane</location>
        <topology evidence="1">Multi-pass membrane protein</topology>
    </subcellularLocation>
    <subcellularLocation>
        <location evidence="14">Cell membrane</location>
        <topology evidence="14">Multi-pass membrane protein</topology>
    </subcellularLocation>
</comment>
<evidence type="ECO:0000256" key="1">
    <source>
        <dbReference type="ARBA" id="ARBA00004429"/>
    </source>
</evidence>
<reference evidence="16 17" key="1">
    <citation type="submission" date="2016-10" db="EMBL/GenBank/DDBJ databases">
        <title>Rodentibacter gen. nov. and new species.</title>
        <authorList>
            <person name="Christensen H."/>
        </authorList>
    </citation>
    <scope>NUCLEOTIDE SEQUENCE [LARGE SCALE GENOMIC DNA]</scope>
    <source>
        <strain evidence="16 17">Ppn418</strain>
    </source>
</reference>
<evidence type="ECO:0000256" key="11">
    <source>
        <dbReference type="ARBA" id="ARBA00023157"/>
    </source>
</evidence>
<accession>A0A1V3IHR2</accession>
<dbReference type="Proteomes" id="UP000189426">
    <property type="component" value="Unassembled WGS sequence"/>
</dbReference>
<evidence type="ECO:0000313" key="16">
    <source>
        <dbReference type="EMBL" id="OOF40739.1"/>
    </source>
</evidence>
<comment type="caution">
    <text evidence="14">Lacks conserved residue(s) required for the propagation of feature annotation.</text>
</comment>